<dbReference type="InterPro" id="IPR013783">
    <property type="entry name" value="Ig-like_fold"/>
</dbReference>
<organism evidence="1 2">
    <name type="scientific">Scylla paramamosain</name>
    <name type="common">Mud crab</name>
    <dbReference type="NCBI Taxonomy" id="85552"/>
    <lineage>
        <taxon>Eukaryota</taxon>
        <taxon>Metazoa</taxon>
        <taxon>Ecdysozoa</taxon>
        <taxon>Arthropoda</taxon>
        <taxon>Crustacea</taxon>
        <taxon>Multicrustacea</taxon>
        <taxon>Malacostraca</taxon>
        <taxon>Eumalacostraca</taxon>
        <taxon>Eucarida</taxon>
        <taxon>Decapoda</taxon>
        <taxon>Pleocyemata</taxon>
        <taxon>Brachyura</taxon>
        <taxon>Eubrachyura</taxon>
        <taxon>Portunoidea</taxon>
        <taxon>Portunidae</taxon>
        <taxon>Portuninae</taxon>
        <taxon>Scylla</taxon>
    </lineage>
</organism>
<proteinExistence type="predicted"/>
<dbReference type="EMBL" id="JARAKH010000021">
    <property type="protein sequence ID" value="KAK8393410.1"/>
    <property type="molecule type" value="Genomic_DNA"/>
</dbReference>
<protein>
    <submittedName>
        <fullName evidence="1">Uncharacterized protein</fullName>
    </submittedName>
</protein>
<comment type="caution">
    <text evidence="1">The sequence shown here is derived from an EMBL/GenBank/DDBJ whole genome shotgun (WGS) entry which is preliminary data.</text>
</comment>
<dbReference type="AlphaFoldDB" id="A0AAW0U142"/>
<evidence type="ECO:0000313" key="1">
    <source>
        <dbReference type="EMBL" id="KAK8393410.1"/>
    </source>
</evidence>
<accession>A0AAW0U142</accession>
<reference evidence="1 2" key="1">
    <citation type="submission" date="2023-03" db="EMBL/GenBank/DDBJ databases">
        <title>High-quality genome of Scylla paramamosain provides insights in environmental adaptation.</title>
        <authorList>
            <person name="Zhang L."/>
        </authorList>
    </citation>
    <scope>NUCLEOTIDE SEQUENCE [LARGE SCALE GENOMIC DNA]</scope>
    <source>
        <strain evidence="1">LZ_2023a</strain>
        <tissue evidence="1">Muscle</tissue>
    </source>
</reference>
<name>A0AAW0U142_SCYPA</name>
<keyword evidence="2" id="KW-1185">Reference proteome</keyword>
<gene>
    <name evidence="1" type="ORF">O3P69_013418</name>
</gene>
<dbReference type="Proteomes" id="UP001487740">
    <property type="component" value="Unassembled WGS sequence"/>
</dbReference>
<dbReference type="Gene3D" id="2.60.40.10">
    <property type="entry name" value="Immunoglobulins"/>
    <property type="match status" value="1"/>
</dbReference>
<evidence type="ECO:0000313" key="2">
    <source>
        <dbReference type="Proteomes" id="UP001487740"/>
    </source>
</evidence>
<sequence>MSPKAWVGIEGDEALTAHTTRIKCISNCQGVDKVAGRERVLTEGRGTRAWAWCEVRGKIGSVRVKYTGRTEDKERQWKVVVQEFEVRVYDEYVIRGNTAVLRCVVPPFVRDLVTVTAWVRDHAHHIYPSLHGGEYKVLVSL</sequence>